<dbReference type="EMBL" id="AP022581">
    <property type="protein sequence ID" value="BBX96102.1"/>
    <property type="molecule type" value="Genomic_DNA"/>
</dbReference>
<sequence length="101" mass="11367">MLAADAAAGQSDDVAMVNRFLAHLKGRNFARATRRAYAYDVLNFLRFLAGHGIGLAEVRPPDLFDYLDWQTQPKRTAGSTVVRLCERRALPQRRRIGALPR</sequence>
<dbReference type="KEGG" id="mlj:MLAC_13960"/>
<organism evidence="4 5">
    <name type="scientific">Mycobacterium lacus</name>
    <dbReference type="NCBI Taxonomy" id="169765"/>
    <lineage>
        <taxon>Bacteria</taxon>
        <taxon>Bacillati</taxon>
        <taxon>Actinomycetota</taxon>
        <taxon>Actinomycetes</taxon>
        <taxon>Mycobacteriales</taxon>
        <taxon>Mycobacteriaceae</taxon>
        <taxon>Mycobacterium</taxon>
    </lineage>
</organism>
<feature type="domain" description="Core-binding (CB)" evidence="3">
    <location>
        <begin position="11"/>
        <end position="101"/>
    </location>
</feature>
<dbReference type="Gene3D" id="1.10.150.130">
    <property type="match status" value="1"/>
</dbReference>
<dbReference type="Pfam" id="PF02899">
    <property type="entry name" value="Phage_int_SAM_1"/>
    <property type="match status" value="1"/>
</dbReference>
<evidence type="ECO:0000259" key="3">
    <source>
        <dbReference type="PROSITE" id="PS51900"/>
    </source>
</evidence>
<dbReference type="SUPFAM" id="SSF47823">
    <property type="entry name" value="lambda integrase-like, N-terminal domain"/>
    <property type="match status" value="1"/>
</dbReference>
<keyword evidence="5" id="KW-1185">Reference proteome</keyword>
<evidence type="ECO:0000256" key="2">
    <source>
        <dbReference type="PROSITE-ProRule" id="PRU01248"/>
    </source>
</evidence>
<dbReference type="Proteomes" id="UP000466396">
    <property type="component" value="Chromosome"/>
</dbReference>
<dbReference type="PROSITE" id="PS51900">
    <property type="entry name" value="CB"/>
    <property type="match status" value="1"/>
</dbReference>
<protein>
    <recommendedName>
        <fullName evidence="3">Core-binding (CB) domain-containing protein</fullName>
    </recommendedName>
</protein>
<reference evidence="4 5" key="1">
    <citation type="journal article" date="2019" name="Emerg. Microbes Infect.">
        <title>Comprehensive subspecies identification of 175 nontuberculous mycobacteria species based on 7547 genomic profiles.</title>
        <authorList>
            <person name="Matsumoto Y."/>
            <person name="Kinjo T."/>
            <person name="Motooka D."/>
            <person name="Nabeya D."/>
            <person name="Jung N."/>
            <person name="Uechi K."/>
            <person name="Horii T."/>
            <person name="Iida T."/>
            <person name="Fujita J."/>
            <person name="Nakamura S."/>
        </authorList>
    </citation>
    <scope>NUCLEOTIDE SEQUENCE [LARGE SCALE GENOMIC DNA]</scope>
    <source>
        <strain evidence="4 5">JCM 15657</strain>
    </source>
</reference>
<keyword evidence="1 2" id="KW-0238">DNA-binding</keyword>
<proteinExistence type="predicted"/>
<accession>A0A7I7NHI6</accession>
<dbReference type="InterPro" id="IPR010998">
    <property type="entry name" value="Integrase_recombinase_N"/>
</dbReference>
<dbReference type="GO" id="GO:0003677">
    <property type="term" value="F:DNA binding"/>
    <property type="evidence" value="ECO:0007669"/>
    <property type="project" value="UniProtKB-UniRule"/>
</dbReference>
<gene>
    <name evidence="4" type="ORF">MLAC_13960</name>
</gene>
<evidence type="ECO:0000313" key="4">
    <source>
        <dbReference type="EMBL" id="BBX96102.1"/>
    </source>
</evidence>
<evidence type="ECO:0000313" key="5">
    <source>
        <dbReference type="Proteomes" id="UP000466396"/>
    </source>
</evidence>
<dbReference type="GO" id="GO:0015074">
    <property type="term" value="P:DNA integration"/>
    <property type="evidence" value="ECO:0007669"/>
    <property type="project" value="InterPro"/>
</dbReference>
<dbReference type="InterPro" id="IPR044068">
    <property type="entry name" value="CB"/>
</dbReference>
<name>A0A7I7NHI6_9MYCO</name>
<evidence type="ECO:0000256" key="1">
    <source>
        <dbReference type="ARBA" id="ARBA00023125"/>
    </source>
</evidence>
<dbReference type="AlphaFoldDB" id="A0A7I7NHI6"/>
<dbReference type="InterPro" id="IPR004107">
    <property type="entry name" value="Integrase_SAM-like_N"/>
</dbReference>